<dbReference type="KEGG" id="rgu:A4W93_07145"/>
<dbReference type="PANTHER" id="PTHR47870">
    <property type="entry name" value="CYTOCHROME C-TYPE BIOGENESIS PROTEIN CCMH"/>
    <property type="match status" value="1"/>
</dbReference>
<keyword evidence="2" id="KW-0201">Cytochrome c-type biogenesis</keyword>
<gene>
    <name evidence="5" type="ORF">A4W93_07145</name>
</gene>
<dbReference type="InterPro" id="IPR019734">
    <property type="entry name" value="TPR_rpt"/>
</dbReference>
<proteinExistence type="predicted"/>
<dbReference type="EMBL" id="CP015118">
    <property type="protein sequence ID" value="ARN19705.1"/>
    <property type="molecule type" value="Genomic_DNA"/>
</dbReference>
<dbReference type="PROSITE" id="PS51318">
    <property type="entry name" value="TAT"/>
    <property type="match status" value="1"/>
</dbReference>
<dbReference type="STRING" id="946333.A4W93_07145"/>
<dbReference type="Gene3D" id="1.25.40.10">
    <property type="entry name" value="Tetratricopeptide repeat domain"/>
    <property type="match status" value="1"/>
</dbReference>
<dbReference type="InterPro" id="IPR056413">
    <property type="entry name" value="TPR_CcmH_CycH"/>
</dbReference>
<dbReference type="InterPro" id="IPR006311">
    <property type="entry name" value="TAT_signal"/>
</dbReference>
<keyword evidence="1" id="KW-0677">Repeat</keyword>
<dbReference type="SUPFAM" id="SSF48452">
    <property type="entry name" value="TPR-like"/>
    <property type="match status" value="1"/>
</dbReference>
<evidence type="ECO:0000313" key="5">
    <source>
        <dbReference type="EMBL" id="ARN19705.1"/>
    </source>
</evidence>
<evidence type="ECO:0000313" key="6">
    <source>
        <dbReference type="Proteomes" id="UP000193427"/>
    </source>
</evidence>
<reference evidence="5 6" key="1">
    <citation type="submission" date="2016-04" db="EMBL/GenBank/DDBJ databases">
        <title>Complete genome sequence of natural rubber-degrading, novel Gram-negative bacterium, Rhizobacter gummiphilus strain NS21.</title>
        <authorList>
            <person name="Tabata M."/>
            <person name="Kasai D."/>
            <person name="Fukuda M."/>
        </authorList>
    </citation>
    <scope>NUCLEOTIDE SEQUENCE [LARGE SCALE GENOMIC DNA]</scope>
    <source>
        <strain evidence="5 6">NS21</strain>
    </source>
</reference>
<dbReference type="InterPro" id="IPR051263">
    <property type="entry name" value="C-type_cytochrome_biogenesis"/>
</dbReference>
<evidence type="ECO:0000256" key="3">
    <source>
        <dbReference type="ARBA" id="ARBA00022803"/>
    </source>
</evidence>
<dbReference type="PROSITE" id="PS50005">
    <property type="entry name" value="TPR"/>
    <property type="match status" value="1"/>
</dbReference>
<evidence type="ECO:0000256" key="1">
    <source>
        <dbReference type="ARBA" id="ARBA00022737"/>
    </source>
</evidence>
<dbReference type="Proteomes" id="UP000193427">
    <property type="component" value="Chromosome"/>
</dbReference>
<dbReference type="SMART" id="SM00028">
    <property type="entry name" value="TPR"/>
    <property type="match status" value="3"/>
</dbReference>
<name>A0A1W6L5Y5_9BURK</name>
<keyword evidence="3" id="KW-0802">TPR repeat</keyword>
<organism evidence="5 6">
    <name type="scientific">Piscinibacter gummiphilus</name>
    <dbReference type="NCBI Taxonomy" id="946333"/>
    <lineage>
        <taxon>Bacteria</taxon>
        <taxon>Pseudomonadati</taxon>
        <taxon>Pseudomonadota</taxon>
        <taxon>Betaproteobacteria</taxon>
        <taxon>Burkholderiales</taxon>
        <taxon>Sphaerotilaceae</taxon>
        <taxon>Piscinibacter</taxon>
    </lineage>
</organism>
<feature type="domain" description="Cytochrome c-type biogenesis protein H TPR" evidence="4">
    <location>
        <begin position="65"/>
        <end position="186"/>
    </location>
</feature>
<dbReference type="AlphaFoldDB" id="A0A1W6L5Y5"/>
<evidence type="ECO:0000259" key="4">
    <source>
        <dbReference type="Pfam" id="PF23914"/>
    </source>
</evidence>
<dbReference type="Pfam" id="PF23914">
    <property type="entry name" value="TPR_CcmH_CycH"/>
    <property type="match status" value="1"/>
</dbReference>
<dbReference type="GO" id="GO:0017004">
    <property type="term" value="P:cytochrome complex assembly"/>
    <property type="evidence" value="ECO:0007669"/>
    <property type="project" value="UniProtKB-KW"/>
</dbReference>
<accession>A0A1W6L5Y5</accession>
<dbReference type="InterPro" id="IPR011990">
    <property type="entry name" value="TPR-like_helical_dom_sf"/>
</dbReference>
<dbReference type="GO" id="GO:0005886">
    <property type="term" value="C:plasma membrane"/>
    <property type="evidence" value="ECO:0007669"/>
    <property type="project" value="TreeGrafter"/>
</dbReference>
<sequence>MTSQDTSRPSRRFLVGLLALVTAAFAGAGALIAGMPSAQATPAVPAQPPAAAEAPASAPASDGPALVLQLEQRVKANPDDLDSWQMLGRAYTVMGRQEDAVKAYRNIVRLKPDDAMAHAELGRSLGNANGRKLNAEAEKHLDKALALDPGNVMAHALLGRVALDRGQPAVAKKHFEDALEHLDTSHPFAQQLRQAIQIADSAASSPSK</sequence>
<dbReference type="OrthoDB" id="9776053at2"/>
<dbReference type="PANTHER" id="PTHR47870:SF1">
    <property type="entry name" value="CYTOCHROME C-TYPE BIOGENESIS PROTEIN CCMH"/>
    <property type="match status" value="1"/>
</dbReference>
<evidence type="ECO:0000256" key="2">
    <source>
        <dbReference type="ARBA" id="ARBA00022748"/>
    </source>
</evidence>
<dbReference type="RefSeq" id="WP_085749968.1">
    <property type="nucleotide sequence ID" value="NZ_BSPR01000008.1"/>
</dbReference>
<protein>
    <recommendedName>
        <fullName evidence="4">Cytochrome c-type biogenesis protein H TPR domain-containing protein</fullName>
    </recommendedName>
</protein>
<keyword evidence="6" id="KW-1185">Reference proteome</keyword>